<dbReference type="PROSITE" id="PS00816">
    <property type="entry name" value="AIPM_HOMOCIT_SYNTH_2"/>
    <property type="match status" value="1"/>
</dbReference>
<evidence type="ECO:0000256" key="5">
    <source>
        <dbReference type="ARBA" id="ARBA00022430"/>
    </source>
</evidence>
<evidence type="ECO:0000256" key="8">
    <source>
        <dbReference type="ARBA" id="ARBA00022723"/>
    </source>
</evidence>
<comment type="cofactor">
    <cofactor evidence="10">
        <name>Mg(2+)</name>
        <dbReference type="ChEBI" id="CHEBI:18420"/>
    </cofactor>
</comment>
<comment type="similarity">
    <text evidence="3 10">Belongs to the alpha-IPM synthase/homocitrate synthase family. LeuA type 2 subfamily.</text>
</comment>
<dbReference type="SUPFAM" id="SSF89000">
    <property type="entry name" value="post-HMGL domain-like"/>
    <property type="match status" value="1"/>
</dbReference>
<dbReference type="NCBIfam" id="NF002991">
    <property type="entry name" value="PRK03739.1"/>
    <property type="match status" value="1"/>
</dbReference>
<proteinExistence type="inferred from homology"/>
<dbReference type="Proteomes" id="UP001164305">
    <property type="component" value="Chromosome"/>
</dbReference>
<comment type="catalytic activity">
    <reaction evidence="1 10">
        <text>3-methyl-2-oxobutanoate + acetyl-CoA + H2O = (2S)-2-isopropylmalate + CoA + H(+)</text>
        <dbReference type="Rhea" id="RHEA:21524"/>
        <dbReference type="ChEBI" id="CHEBI:1178"/>
        <dbReference type="ChEBI" id="CHEBI:11851"/>
        <dbReference type="ChEBI" id="CHEBI:15377"/>
        <dbReference type="ChEBI" id="CHEBI:15378"/>
        <dbReference type="ChEBI" id="CHEBI:57287"/>
        <dbReference type="ChEBI" id="CHEBI:57288"/>
        <dbReference type="EC" id="2.3.3.13"/>
    </reaction>
</comment>
<dbReference type="SUPFAM" id="SSF110921">
    <property type="entry name" value="2-isopropylmalate synthase LeuA, allosteric (dimerisation) domain"/>
    <property type="match status" value="1"/>
</dbReference>
<evidence type="ECO:0000256" key="7">
    <source>
        <dbReference type="ARBA" id="ARBA00022679"/>
    </source>
</evidence>
<keyword evidence="12" id="KW-0012">Acyltransferase</keyword>
<keyword evidence="10" id="KW-0460">Magnesium</keyword>
<dbReference type="Pfam" id="PF08502">
    <property type="entry name" value="LeuA_dimer"/>
    <property type="match status" value="1"/>
</dbReference>
<evidence type="ECO:0000256" key="10">
    <source>
        <dbReference type="HAMAP-Rule" id="MF_00572"/>
    </source>
</evidence>
<dbReference type="SUPFAM" id="SSF51569">
    <property type="entry name" value="Aldolase"/>
    <property type="match status" value="1"/>
</dbReference>
<evidence type="ECO:0000256" key="9">
    <source>
        <dbReference type="ARBA" id="ARBA00023304"/>
    </source>
</evidence>
<dbReference type="InterPro" id="IPR005668">
    <property type="entry name" value="IPM_Synthase"/>
</dbReference>
<organism evidence="12 13">
    <name type="scientific">Brachybacterium huguangmaarense</name>
    <dbReference type="NCBI Taxonomy" id="1652028"/>
    <lineage>
        <taxon>Bacteria</taxon>
        <taxon>Bacillati</taxon>
        <taxon>Actinomycetota</taxon>
        <taxon>Actinomycetes</taxon>
        <taxon>Micrococcales</taxon>
        <taxon>Dermabacteraceae</taxon>
        <taxon>Brachybacterium</taxon>
    </lineage>
</organism>
<dbReference type="CDD" id="cd07942">
    <property type="entry name" value="DRE_TIM_LeuA"/>
    <property type="match status" value="1"/>
</dbReference>
<dbReference type="EC" id="2.3.3.13" evidence="4 10"/>
<dbReference type="InterPro" id="IPR039371">
    <property type="entry name" value="LeuA_N_DRE-TIM"/>
</dbReference>
<dbReference type="InterPro" id="IPR013785">
    <property type="entry name" value="Aldolase_TIM"/>
</dbReference>
<keyword evidence="7 10" id="KW-0808">Transferase</keyword>
<dbReference type="InterPro" id="IPR013709">
    <property type="entry name" value="2-isopropylmalate_synth_dimer"/>
</dbReference>
<evidence type="ECO:0000259" key="11">
    <source>
        <dbReference type="PROSITE" id="PS50991"/>
    </source>
</evidence>
<dbReference type="NCBIfam" id="TIGR00970">
    <property type="entry name" value="leuA_yeast"/>
    <property type="match status" value="1"/>
</dbReference>
<reference evidence="12" key="1">
    <citation type="submission" date="2022-10" db="EMBL/GenBank/DDBJ databases">
        <title>Whole-Genome Sequencing of Brachybacterium huguangmaarense BRM-3, Isolated from Betula schmidtii.</title>
        <authorList>
            <person name="Haam D."/>
        </authorList>
    </citation>
    <scope>NUCLEOTIDE SEQUENCE</scope>
    <source>
        <strain evidence="12">BRM-3</strain>
    </source>
</reference>
<comment type="function">
    <text evidence="10">Catalyzes the condensation of the acetyl group of acetyl-CoA with 3-methyl-2-oxobutanoate (2-ketoisovalerate) to form 3-carboxy-3-hydroxy-4-methylpentanoate (2-isopropylmalate).</text>
</comment>
<dbReference type="InterPro" id="IPR002034">
    <property type="entry name" value="AIPM/Hcit_synth_CS"/>
</dbReference>
<feature type="binding site" evidence="10">
    <location>
        <position position="244"/>
    </location>
    <ligand>
        <name>Mg(2+)</name>
        <dbReference type="ChEBI" id="CHEBI:18420"/>
    </ligand>
</feature>
<dbReference type="Gene3D" id="3.20.20.70">
    <property type="entry name" value="Aldolase class I"/>
    <property type="match status" value="1"/>
</dbReference>
<evidence type="ECO:0000256" key="3">
    <source>
        <dbReference type="ARBA" id="ARBA00009767"/>
    </source>
</evidence>
<evidence type="ECO:0000313" key="12">
    <source>
        <dbReference type="EMBL" id="UYG18262.1"/>
    </source>
</evidence>
<accession>A0ABY6G4X0</accession>
<dbReference type="Pfam" id="PF00682">
    <property type="entry name" value="HMGL-like"/>
    <property type="match status" value="1"/>
</dbReference>
<keyword evidence="13" id="KW-1185">Reference proteome</keyword>
<keyword evidence="9 10" id="KW-0100">Branched-chain amino acid biosynthesis</keyword>
<dbReference type="PANTHER" id="PTHR46911">
    <property type="match status" value="1"/>
</dbReference>
<dbReference type="PROSITE" id="PS00815">
    <property type="entry name" value="AIPM_HOMOCIT_SYNTH_1"/>
    <property type="match status" value="1"/>
</dbReference>
<feature type="binding site" evidence="10">
    <location>
        <position position="246"/>
    </location>
    <ligand>
        <name>Mg(2+)</name>
        <dbReference type="ChEBI" id="CHEBI:18420"/>
    </ligand>
</feature>
<dbReference type="Gene3D" id="3.30.160.270">
    <property type="match status" value="1"/>
</dbReference>
<evidence type="ECO:0000256" key="2">
    <source>
        <dbReference type="ARBA" id="ARBA00004689"/>
    </source>
</evidence>
<keyword evidence="8 10" id="KW-0479">Metal-binding</keyword>
<dbReference type="PROSITE" id="PS50991">
    <property type="entry name" value="PYR_CT"/>
    <property type="match status" value="1"/>
</dbReference>
<comment type="subcellular location">
    <subcellularLocation>
        <location evidence="10">Cytoplasm</location>
    </subcellularLocation>
</comment>
<dbReference type="InterPro" id="IPR000891">
    <property type="entry name" value="PYR_CT"/>
</dbReference>
<evidence type="ECO:0000313" key="13">
    <source>
        <dbReference type="Proteomes" id="UP001164305"/>
    </source>
</evidence>
<dbReference type="HAMAP" id="MF_00572">
    <property type="entry name" value="LeuA_type2"/>
    <property type="match status" value="1"/>
</dbReference>
<dbReference type="RefSeq" id="WP_263595452.1">
    <property type="nucleotide sequence ID" value="NZ_CP107020.1"/>
</dbReference>
<name>A0ABY6G4X0_9MICO</name>
<dbReference type="SMART" id="SM00917">
    <property type="entry name" value="LeuA_dimer"/>
    <property type="match status" value="1"/>
</dbReference>
<feature type="binding site" evidence="10">
    <location>
        <position position="280"/>
    </location>
    <ligand>
        <name>Mg(2+)</name>
        <dbReference type="ChEBI" id="CHEBI:18420"/>
    </ligand>
</feature>
<protein>
    <recommendedName>
        <fullName evidence="4 10">2-isopropylmalate synthase</fullName>
        <ecNumber evidence="4 10">2.3.3.13</ecNumber>
    </recommendedName>
    <alternativeName>
        <fullName evidence="10">Alpha-IPM synthase</fullName>
    </alternativeName>
    <alternativeName>
        <fullName evidence="10">Alpha-isopropylmalate synthase</fullName>
    </alternativeName>
</protein>
<keyword evidence="10" id="KW-0963">Cytoplasm</keyword>
<feature type="region of interest" description="Regulatory domain" evidence="10">
    <location>
        <begin position="447"/>
        <end position="569"/>
    </location>
</feature>
<dbReference type="EMBL" id="CP107020">
    <property type="protein sequence ID" value="UYG18262.1"/>
    <property type="molecule type" value="Genomic_DNA"/>
</dbReference>
<dbReference type="InterPro" id="IPR036230">
    <property type="entry name" value="LeuA_allosteric_dom_sf"/>
</dbReference>
<evidence type="ECO:0000256" key="4">
    <source>
        <dbReference type="ARBA" id="ARBA00012973"/>
    </source>
</evidence>
<evidence type="ECO:0000256" key="1">
    <source>
        <dbReference type="ARBA" id="ARBA00000064"/>
    </source>
</evidence>
<dbReference type="InterPro" id="IPR054692">
    <property type="entry name" value="LeuA-like_post-cat"/>
</dbReference>
<feature type="domain" description="Pyruvate carboxyltransferase" evidence="11">
    <location>
        <begin position="31"/>
        <end position="305"/>
    </location>
</feature>
<comment type="subunit">
    <text evidence="10">Homodimer.</text>
</comment>
<evidence type="ECO:0000256" key="6">
    <source>
        <dbReference type="ARBA" id="ARBA00022605"/>
    </source>
</evidence>
<feature type="binding site" evidence="10">
    <location>
        <position position="40"/>
    </location>
    <ligand>
        <name>Mg(2+)</name>
        <dbReference type="ChEBI" id="CHEBI:18420"/>
    </ligand>
</feature>
<dbReference type="GO" id="GO:0003852">
    <property type="term" value="F:2-isopropylmalate synthase activity"/>
    <property type="evidence" value="ECO:0007669"/>
    <property type="project" value="UniProtKB-EC"/>
</dbReference>
<sequence length="569" mass="63455">MPVHRYLPFQQQIRVDLPDRTWPDRVISRAPRWSAVDLRDGNQALIDPMNSERKLRMFELLVRMGYKEIEVGFPAASQTDFDFVRSLIDEDRIPEDVTIQVLTQAREHLIERTYQAIAGAKKAVVHLYNSTSVVQRDVVFRSDEDGVLDIAVQGMLLCKKYEETVPETEVVYEYSPESYTGTELEYAVRVCNAVIEIVKPTPERKMIVNLPATVEMATPNVYADSIEWMHRHLDRRDSIVLSLHPHNDRGCGVAAAELGYMAGADRIEGCLFGNGERTGNVDLVTLGLNLFGQGVDPQIDFSDLDEIRRTVEYCNQMRVPERSPYGGDLVFTAFSGSHQDAIKKGLERMESDAAAAGTPVADAVWRVPYLAIDPRDIGRSYEAVIRVNSQSGKGGMAYLLRTEHGLDLPRRLQIEFSTIVQHKTDSEGGEVSPAALWEAFVDEYLPAKDVAAKWGRYGFRGVEHRSEGEGSDRVTVELLVDGEERTIQGIGNGPLDAFVKALDGRGVRLRILDYAEHALTEGEYSLAAAYVECEIGDRIFWGVGIDGSITRASMQAIISALNRAQRDAG</sequence>
<keyword evidence="5 10" id="KW-0432">Leucine biosynthesis</keyword>
<dbReference type="Pfam" id="PF22615">
    <property type="entry name" value="IPMS_D2"/>
    <property type="match status" value="1"/>
</dbReference>
<keyword evidence="6 10" id="KW-0028">Amino-acid biosynthesis</keyword>
<dbReference type="PANTHER" id="PTHR46911:SF1">
    <property type="entry name" value="2-ISOPROPYLMALATE SYNTHASE"/>
    <property type="match status" value="1"/>
</dbReference>
<comment type="pathway">
    <text evidence="2 10">Amino-acid biosynthesis; L-leucine biosynthesis; L-leucine from 3-methyl-2-oxobutanoate: step 1/4.</text>
</comment>
<gene>
    <name evidence="10 12" type="primary">leuA</name>
    <name evidence="12" type="ORF">BRM3_11185</name>
</gene>